<dbReference type="EMBL" id="JAPDMZ010000020">
    <property type="protein sequence ID" value="KAK0556100.1"/>
    <property type="molecule type" value="Genomic_DNA"/>
</dbReference>
<evidence type="ECO:0000313" key="3">
    <source>
        <dbReference type="Proteomes" id="UP001176517"/>
    </source>
</evidence>
<dbReference type="AlphaFoldDB" id="A0AAN6GW45"/>
<proteinExistence type="predicted"/>
<gene>
    <name evidence="2" type="ORF">OC846_001430</name>
</gene>
<sequence length="534" mass="59418">MTNRRTTRASGRALKKQKHHATAAQRFFNTPELIHLVLGYLSQDRVDLLTLSLVSKALRAQALKIWVRQLDIPVKDARNLLNFFRANLALLKHVWYLRLRHSHKGWSLSGGRSTSAGHRPLIDLSIYDTDLLCLPPILSQRVVALSIQHMASSKYLAKSSSSGGSSDSDGDSDDHTGRRLSPPRLTFEKVADIIHQAQQGPGLRSFHFTANEDLSGPNPSMARQICHQVVQPAKTLRYLGLDLEWLDFPDVFSKTAFVHLEELFVSCAIEEQLPALEAFLDGTENLRALVIHTRTDTVLSLRQTFPRLRHVAIEGQGLDIDATTSFATRHPNVVNLFGGGWSHFEVSATRASPENPSALEFYPNLAYIDIGSLAQPGAYLSAGRSFAAISLLPSVDMERFLTLLHSNPTAAQRLTFLELRGHWTSTRSSILQILSMLRSQYLPRLAELHLGVDPNWQKAFGGNCSLEAGIARLMAALTSAHSLKVLRLYGREQVMQHKDVLRDSKFPSALQYLVLSGLPDEPQFFRFVSSDPAG</sequence>
<comment type="caution">
    <text evidence="2">The sequence shown here is derived from an EMBL/GenBank/DDBJ whole genome shotgun (WGS) entry which is preliminary data.</text>
</comment>
<evidence type="ECO:0000313" key="2">
    <source>
        <dbReference type="EMBL" id="KAK0556100.1"/>
    </source>
</evidence>
<organism evidence="2 3">
    <name type="scientific">Tilletia horrida</name>
    <dbReference type="NCBI Taxonomy" id="155126"/>
    <lineage>
        <taxon>Eukaryota</taxon>
        <taxon>Fungi</taxon>
        <taxon>Dikarya</taxon>
        <taxon>Basidiomycota</taxon>
        <taxon>Ustilaginomycotina</taxon>
        <taxon>Exobasidiomycetes</taxon>
        <taxon>Tilletiales</taxon>
        <taxon>Tilletiaceae</taxon>
        <taxon>Tilletia</taxon>
    </lineage>
</organism>
<accession>A0AAN6GW45</accession>
<reference evidence="2" key="1">
    <citation type="journal article" date="2023" name="PhytoFront">
        <title>Draft Genome Resources of Seven Strains of Tilletia horrida, Causal Agent of Kernel Smut of Rice.</title>
        <authorList>
            <person name="Khanal S."/>
            <person name="Antony Babu S."/>
            <person name="Zhou X.G."/>
        </authorList>
    </citation>
    <scope>NUCLEOTIDE SEQUENCE</scope>
    <source>
        <strain evidence="2">TX6</strain>
    </source>
</reference>
<name>A0AAN6GW45_9BASI</name>
<keyword evidence="3" id="KW-1185">Reference proteome</keyword>
<dbReference type="Gene3D" id="3.80.10.10">
    <property type="entry name" value="Ribonuclease Inhibitor"/>
    <property type="match status" value="1"/>
</dbReference>
<evidence type="ECO:0000256" key="1">
    <source>
        <dbReference type="SAM" id="MobiDB-lite"/>
    </source>
</evidence>
<protein>
    <submittedName>
        <fullName evidence="2">Uncharacterized protein</fullName>
    </submittedName>
</protein>
<dbReference type="SUPFAM" id="SSF52047">
    <property type="entry name" value="RNI-like"/>
    <property type="match status" value="1"/>
</dbReference>
<dbReference type="InterPro" id="IPR032675">
    <property type="entry name" value="LRR_dom_sf"/>
</dbReference>
<dbReference type="Proteomes" id="UP001176517">
    <property type="component" value="Unassembled WGS sequence"/>
</dbReference>
<feature type="region of interest" description="Disordered" evidence="1">
    <location>
        <begin position="157"/>
        <end position="181"/>
    </location>
</feature>